<dbReference type="EMBL" id="LQCI01000003">
    <property type="protein sequence ID" value="KZB87466.1"/>
    <property type="molecule type" value="Genomic_DNA"/>
</dbReference>
<proteinExistence type="predicted"/>
<dbReference type="AlphaFoldDB" id="A0A154MT47"/>
<comment type="caution">
    <text evidence="1">The sequence shown here is derived from an EMBL/GenBank/DDBJ whole genome shotgun (WGS) entry which is preliminary data.</text>
</comment>
<protein>
    <submittedName>
        <fullName evidence="1">Uncharacterized protein</fullName>
    </submittedName>
</protein>
<dbReference type="Proteomes" id="UP000076321">
    <property type="component" value="Unassembled WGS sequence"/>
</dbReference>
<sequence length="145" mass="16016">MADAVLGLVAHPCAISADIGSKAFSAPPLPNLGVSQAWEDRWLIAEFRRDLDECFVDKDRNWIKVGSVCLETESLGFKRDGAAASKGVEDRWRVAVGGFQDFGVGLGEQFLVADVFPHDEPLDEVMQPLALFALQFLSRKLVWPR</sequence>
<evidence type="ECO:0000313" key="1">
    <source>
        <dbReference type="EMBL" id="KZB87466.1"/>
    </source>
</evidence>
<gene>
    <name evidence="1" type="ORF">AVL48_22785</name>
</gene>
<name>A0A154MT47_9PSEU</name>
<evidence type="ECO:0000313" key="2">
    <source>
        <dbReference type="Proteomes" id="UP000076321"/>
    </source>
</evidence>
<organism evidence="1 2">
    <name type="scientific">Amycolatopsis regifaucium</name>
    <dbReference type="NCBI Taxonomy" id="546365"/>
    <lineage>
        <taxon>Bacteria</taxon>
        <taxon>Bacillati</taxon>
        <taxon>Actinomycetota</taxon>
        <taxon>Actinomycetes</taxon>
        <taxon>Pseudonocardiales</taxon>
        <taxon>Pseudonocardiaceae</taxon>
        <taxon>Amycolatopsis</taxon>
    </lineage>
</organism>
<accession>A0A154MT47</accession>
<reference evidence="1 2" key="1">
    <citation type="submission" date="2015-12" db="EMBL/GenBank/DDBJ databases">
        <title>Amycolatopsis regifaucium genome sequencing and assembly.</title>
        <authorList>
            <person name="Mayilraj S."/>
        </authorList>
    </citation>
    <scope>NUCLEOTIDE SEQUENCE [LARGE SCALE GENOMIC DNA]</scope>
    <source>
        <strain evidence="1 2">GY080</strain>
    </source>
</reference>